<evidence type="ECO:0000256" key="2">
    <source>
        <dbReference type="ARBA" id="ARBA00012438"/>
    </source>
</evidence>
<keyword evidence="8" id="KW-0812">Transmembrane</keyword>
<keyword evidence="8" id="KW-0472">Membrane</keyword>
<dbReference type="Gene3D" id="3.30.565.10">
    <property type="entry name" value="Histidine kinase-like ATPase, C-terminal domain"/>
    <property type="match status" value="1"/>
</dbReference>
<gene>
    <name evidence="11" type="ORF">DIC66_14745</name>
</gene>
<dbReference type="Gene3D" id="1.10.287.130">
    <property type="match status" value="1"/>
</dbReference>
<keyword evidence="3 6" id="KW-0597">Phosphoprotein</keyword>
<feature type="domain" description="Response regulatory" evidence="10">
    <location>
        <begin position="488"/>
        <end position="604"/>
    </location>
</feature>
<evidence type="ECO:0000256" key="8">
    <source>
        <dbReference type="SAM" id="Phobius"/>
    </source>
</evidence>
<dbReference type="InterPro" id="IPR005467">
    <property type="entry name" value="His_kinase_dom"/>
</dbReference>
<comment type="catalytic activity">
    <reaction evidence="1">
        <text>ATP + protein L-histidine = ADP + protein N-phospho-L-histidine.</text>
        <dbReference type="EC" id="2.7.13.3"/>
    </reaction>
</comment>
<dbReference type="InterPro" id="IPR003594">
    <property type="entry name" value="HATPase_dom"/>
</dbReference>
<name>A0A3E1RAK0_9BURK</name>
<dbReference type="Pfam" id="PF02518">
    <property type="entry name" value="HATPase_c"/>
    <property type="match status" value="1"/>
</dbReference>
<dbReference type="InterPro" id="IPR036890">
    <property type="entry name" value="HATPase_C_sf"/>
</dbReference>
<dbReference type="SMART" id="SM00387">
    <property type="entry name" value="HATPase_c"/>
    <property type="match status" value="1"/>
</dbReference>
<dbReference type="PROSITE" id="PS50109">
    <property type="entry name" value="HIS_KIN"/>
    <property type="match status" value="1"/>
</dbReference>
<dbReference type="InterPro" id="IPR036097">
    <property type="entry name" value="HisK_dim/P_sf"/>
</dbReference>
<dbReference type="InterPro" id="IPR048435">
    <property type="entry name" value="MASE6"/>
</dbReference>
<dbReference type="InterPro" id="IPR011006">
    <property type="entry name" value="CheY-like_superfamily"/>
</dbReference>
<evidence type="ECO:0000256" key="5">
    <source>
        <dbReference type="ARBA" id="ARBA00022777"/>
    </source>
</evidence>
<evidence type="ECO:0000259" key="9">
    <source>
        <dbReference type="PROSITE" id="PS50109"/>
    </source>
</evidence>
<dbReference type="EC" id="2.7.13.3" evidence="2"/>
<dbReference type="PANTHER" id="PTHR43047:SF9">
    <property type="entry name" value="HISTIDINE KINASE"/>
    <property type="match status" value="1"/>
</dbReference>
<dbReference type="GO" id="GO:0000155">
    <property type="term" value="F:phosphorelay sensor kinase activity"/>
    <property type="evidence" value="ECO:0007669"/>
    <property type="project" value="InterPro"/>
</dbReference>
<evidence type="ECO:0000256" key="3">
    <source>
        <dbReference type="ARBA" id="ARBA00022553"/>
    </source>
</evidence>
<evidence type="ECO:0000256" key="4">
    <source>
        <dbReference type="ARBA" id="ARBA00022679"/>
    </source>
</evidence>
<dbReference type="SMART" id="SM00388">
    <property type="entry name" value="HisKA"/>
    <property type="match status" value="1"/>
</dbReference>
<reference evidence="11 12" key="1">
    <citation type="submission" date="2018-05" db="EMBL/GenBank/DDBJ databases">
        <title>Rhodoferax soyangensis sp.nov., isolated from an oligotrophic freshwater lake.</title>
        <authorList>
            <person name="Park M."/>
        </authorList>
    </citation>
    <scope>NUCLEOTIDE SEQUENCE [LARGE SCALE GENOMIC DNA]</scope>
    <source>
        <strain evidence="11 12">IMCC26218</strain>
    </source>
</reference>
<dbReference type="EMBL" id="QFZK01000009">
    <property type="protein sequence ID" value="RFO96251.1"/>
    <property type="molecule type" value="Genomic_DNA"/>
</dbReference>
<sequence>MPMCATSRRFSASSAASSGPSCPWRRRVWIKVPSHDKALHMKRLVDLAVEALGTNLVDEIELAERVQHVRSTAAICIVCSVGFSAFNLMEPTTQLLGFAELVSLLLFFVPAALLVNQPQHIEATELLLLLGALAISSALILLGGVAGTGLFWVYSVPFLSFFIKGQRRGWYYSLAFFACHMVCLLLVAPLLPFSYPYSPVVRTHFLLSMGFYVLIAAAFNHARSRFETALHERKNEAEAASQAKSRFLAAASHDLRQPAHALGLFVARLKQLPHDPQTRELVAGVDASVLALQDMLDAFFDYSRLDSQLTHARLQSFALNAVFDTLRTSFSDMARQKGLRLRIRPTKAWVQSDPVLLHRVLLNLLSNAVQHTHSGSVLLTCRPGAGQGVLHIQVRDSGIGIALEHQQKVFEEFYQVENPERDRNKGLGLGLSIVERSCKLLDHRIALRSALGCGSTFTLQVPQGRADAALPASGLQELVGGKDIGGMRVLLIEDDALGRAALAGLLQSWGCQVLEASTAQSAQERYSAELAPDFLLTDFRLLGAHDGVDAVQQLRALAGRDIPACIISGDTDERVKQRIATAGLLLLQKPVKPAKLRSLLRHAWNHQPQ</sequence>
<dbReference type="SUPFAM" id="SSF52172">
    <property type="entry name" value="CheY-like"/>
    <property type="match status" value="1"/>
</dbReference>
<evidence type="ECO:0000256" key="7">
    <source>
        <dbReference type="SAM" id="MobiDB-lite"/>
    </source>
</evidence>
<dbReference type="SUPFAM" id="SSF55874">
    <property type="entry name" value="ATPase domain of HSP90 chaperone/DNA topoisomerase II/histidine kinase"/>
    <property type="match status" value="1"/>
</dbReference>
<dbReference type="InterPro" id="IPR001789">
    <property type="entry name" value="Sig_transdc_resp-reg_receiver"/>
</dbReference>
<dbReference type="Pfam" id="PF20966">
    <property type="entry name" value="MASE6"/>
    <property type="match status" value="1"/>
</dbReference>
<feature type="transmembrane region" description="Helical" evidence="8">
    <location>
        <begin position="205"/>
        <end position="222"/>
    </location>
</feature>
<dbReference type="SMART" id="SM00448">
    <property type="entry name" value="REC"/>
    <property type="match status" value="1"/>
</dbReference>
<feature type="transmembrane region" description="Helical" evidence="8">
    <location>
        <begin position="127"/>
        <end position="154"/>
    </location>
</feature>
<dbReference type="Pfam" id="PF00512">
    <property type="entry name" value="HisKA"/>
    <property type="match status" value="1"/>
</dbReference>
<feature type="transmembrane region" description="Helical" evidence="8">
    <location>
        <begin position="95"/>
        <end position="115"/>
    </location>
</feature>
<keyword evidence="8" id="KW-1133">Transmembrane helix</keyword>
<dbReference type="InterPro" id="IPR004358">
    <property type="entry name" value="Sig_transdc_His_kin-like_C"/>
</dbReference>
<evidence type="ECO:0000259" key="10">
    <source>
        <dbReference type="PROSITE" id="PS50110"/>
    </source>
</evidence>
<keyword evidence="4" id="KW-0808">Transferase</keyword>
<dbReference type="CDD" id="cd00082">
    <property type="entry name" value="HisKA"/>
    <property type="match status" value="1"/>
</dbReference>
<dbReference type="AlphaFoldDB" id="A0A3E1RAK0"/>
<dbReference type="Proteomes" id="UP000260665">
    <property type="component" value="Unassembled WGS sequence"/>
</dbReference>
<accession>A0A3E1RAK0</accession>
<dbReference type="CDD" id="cd00156">
    <property type="entry name" value="REC"/>
    <property type="match status" value="1"/>
</dbReference>
<dbReference type="InterPro" id="IPR003661">
    <property type="entry name" value="HisK_dim/P_dom"/>
</dbReference>
<dbReference type="FunFam" id="3.30.565.10:FF:000049">
    <property type="entry name" value="Two-component sensor histidine kinase"/>
    <property type="match status" value="1"/>
</dbReference>
<evidence type="ECO:0000256" key="1">
    <source>
        <dbReference type="ARBA" id="ARBA00000085"/>
    </source>
</evidence>
<keyword evidence="12" id="KW-1185">Reference proteome</keyword>
<dbReference type="SUPFAM" id="SSF47384">
    <property type="entry name" value="Homodimeric domain of signal transducing histidine kinase"/>
    <property type="match status" value="1"/>
</dbReference>
<feature type="transmembrane region" description="Helical" evidence="8">
    <location>
        <begin position="174"/>
        <end position="193"/>
    </location>
</feature>
<feature type="modified residue" description="4-aspartylphosphate" evidence="6">
    <location>
        <position position="538"/>
    </location>
</feature>
<evidence type="ECO:0000313" key="12">
    <source>
        <dbReference type="Proteomes" id="UP000260665"/>
    </source>
</evidence>
<dbReference type="PANTHER" id="PTHR43047">
    <property type="entry name" value="TWO-COMPONENT HISTIDINE PROTEIN KINASE"/>
    <property type="match status" value="1"/>
</dbReference>
<dbReference type="Pfam" id="PF00072">
    <property type="entry name" value="Response_reg"/>
    <property type="match status" value="1"/>
</dbReference>
<feature type="domain" description="Histidine kinase" evidence="9">
    <location>
        <begin position="250"/>
        <end position="465"/>
    </location>
</feature>
<comment type="caution">
    <text evidence="11">The sequence shown here is derived from an EMBL/GenBank/DDBJ whole genome shotgun (WGS) entry which is preliminary data.</text>
</comment>
<evidence type="ECO:0000256" key="6">
    <source>
        <dbReference type="PROSITE-ProRule" id="PRU00169"/>
    </source>
</evidence>
<dbReference type="GO" id="GO:0009927">
    <property type="term" value="F:histidine phosphotransfer kinase activity"/>
    <property type="evidence" value="ECO:0007669"/>
    <property type="project" value="TreeGrafter"/>
</dbReference>
<dbReference type="GO" id="GO:0005886">
    <property type="term" value="C:plasma membrane"/>
    <property type="evidence" value="ECO:0007669"/>
    <property type="project" value="TreeGrafter"/>
</dbReference>
<keyword evidence="5" id="KW-0418">Kinase</keyword>
<dbReference type="PRINTS" id="PR00344">
    <property type="entry name" value="BCTRLSENSOR"/>
</dbReference>
<feature type="region of interest" description="Disordered" evidence="7">
    <location>
        <begin position="1"/>
        <end position="22"/>
    </location>
</feature>
<protein>
    <recommendedName>
        <fullName evidence="2">histidine kinase</fullName>
        <ecNumber evidence="2">2.7.13.3</ecNumber>
    </recommendedName>
</protein>
<proteinExistence type="predicted"/>
<dbReference type="Gene3D" id="3.40.50.2300">
    <property type="match status" value="1"/>
</dbReference>
<evidence type="ECO:0000313" key="11">
    <source>
        <dbReference type="EMBL" id="RFO96251.1"/>
    </source>
</evidence>
<organism evidence="11 12">
    <name type="scientific">Rhodoferax lacus</name>
    <dbReference type="NCBI Taxonomy" id="2184758"/>
    <lineage>
        <taxon>Bacteria</taxon>
        <taxon>Pseudomonadati</taxon>
        <taxon>Pseudomonadota</taxon>
        <taxon>Betaproteobacteria</taxon>
        <taxon>Burkholderiales</taxon>
        <taxon>Comamonadaceae</taxon>
        <taxon>Rhodoferax</taxon>
    </lineage>
</organism>
<dbReference type="PROSITE" id="PS50110">
    <property type="entry name" value="RESPONSE_REGULATORY"/>
    <property type="match status" value="1"/>
</dbReference>